<evidence type="ECO:0000313" key="10">
    <source>
        <dbReference type="EMBL" id="KAF3075455.1"/>
    </source>
</evidence>
<protein>
    <recommendedName>
        <fullName evidence="7">U three protein 23</fullName>
    </recommendedName>
</protein>
<evidence type="ECO:0000256" key="4">
    <source>
        <dbReference type="ARBA" id="ARBA00023242"/>
    </source>
</evidence>
<evidence type="ECO:0000256" key="1">
    <source>
        <dbReference type="ARBA" id="ARBA00004604"/>
    </source>
</evidence>
<dbReference type="AlphaFoldDB" id="A0A9P4XN04"/>
<dbReference type="FunFam" id="3.60.40.10:FF:000118">
    <property type="entry name" value="Phosphatase 2C-like domain-containing protein"/>
    <property type="match status" value="1"/>
</dbReference>
<evidence type="ECO:0000256" key="3">
    <source>
        <dbReference type="ARBA" id="ARBA00022552"/>
    </source>
</evidence>
<evidence type="ECO:0000256" key="2">
    <source>
        <dbReference type="ARBA" id="ARBA00022517"/>
    </source>
</evidence>
<dbReference type="Gene3D" id="3.60.40.10">
    <property type="entry name" value="PPM-type phosphatase domain"/>
    <property type="match status" value="1"/>
</dbReference>
<dbReference type="InterPro" id="IPR006984">
    <property type="entry name" value="Fcf1/UTP23"/>
</dbReference>
<feature type="domain" description="UTP23 sensor motif region" evidence="9">
    <location>
        <begin position="610"/>
        <end position="628"/>
    </location>
</feature>
<evidence type="ECO:0000259" key="9">
    <source>
        <dbReference type="Pfam" id="PF24779"/>
    </source>
</evidence>
<dbReference type="GO" id="GO:0032040">
    <property type="term" value="C:small-subunit processome"/>
    <property type="evidence" value="ECO:0007669"/>
    <property type="project" value="InterPro"/>
</dbReference>
<dbReference type="InterPro" id="IPR057776">
    <property type="entry name" value="UTP23_sensor"/>
</dbReference>
<evidence type="ECO:0000256" key="8">
    <source>
        <dbReference type="SAM" id="MobiDB-lite"/>
    </source>
</evidence>
<dbReference type="GO" id="GO:0006364">
    <property type="term" value="P:rRNA processing"/>
    <property type="evidence" value="ECO:0007669"/>
    <property type="project" value="UniProtKB-KW"/>
</dbReference>
<feature type="compositionally biased region" description="Polar residues" evidence="8">
    <location>
        <begin position="673"/>
        <end position="682"/>
    </location>
</feature>
<dbReference type="SUPFAM" id="SSF81606">
    <property type="entry name" value="PP2C-like"/>
    <property type="match status" value="1"/>
</dbReference>
<evidence type="ECO:0000313" key="11">
    <source>
        <dbReference type="Proteomes" id="UP000801864"/>
    </source>
</evidence>
<comment type="function">
    <text evidence="5">Involved in rRNA-processing and ribosome biogenesis.</text>
</comment>
<dbReference type="PANTHER" id="PTHR12416">
    <property type="entry name" value="RRNA-PROCESSING PROTEIN UTP23 HOMOLOG"/>
    <property type="match status" value="1"/>
</dbReference>
<gene>
    <name evidence="10" type="ORF">CFAM422_002335</name>
</gene>
<dbReference type="CDD" id="cd09865">
    <property type="entry name" value="PIN_ScUtp23p-like"/>
    <property type="match status" value="1"/>
</dbReference>
<dbReference type="Pfam" id="PF24779">
    <property type="entry name" value="UTP23_sensor"/>
    <property type="match status" value="1"/>
</dbReference>
<comment type="subcellular location">
    <subcellularLocation>
        <location evidence="1">Nucleus</location>
        <location evidence="1">Nucleolus</location>
    </subcellularLocation>
</comment>
<feature type="compositionally biased region" description="Acidic residues" evidence="8">
    <location>
        <begin position="581"/>
        <end position="594"/>
    </location>
</feature>
<feature type="compositionally biased region" description="Basic and acidic residues" evidence="8">
    <location>
        <begin position="569"/>
        <end position="579"/>
    </location>
</feature>
<keyword evidence="3" id="KW-0698">rRNA processing</keyword>
<reference evidence="10 11" key="1">
    <citation type="submission" date="2018-06" db="EMBL/GenBank/DDBJ databases">
        <title>Genome analysis of cellulolytic fungus Trichoderma lentiforme CFAM-422.</title>
        <authorList>
            <person name="Steindorff A.S."/>
            <person name="Formighieri E.F."/>
            <person name="Midorikawa G.E.O."/>
            <person name="Tamietti M.S."/>
            <person name="Ramos E.Z."/>
            <person name="Silva A.S."/>
            <person name="Bon E.P.S."/>
            <person name="Mendes T.D."/>
            <person name="Damaso M.C.T."/>
            <person name="Favaro L.C.L."/>
        </authorList>
    </citation>
    <scope>NUCLEOTIDE SEQUENCE [LARGE SCALE GENOMIC DNA]</scope>
    <source>
        <strain evidence="10 11">CFAM-422</strain>
    </source>
</reference>
<keyword evidence="4" id="KW-0539">Nucleus</keyword>
<feature type="region of interest" description="Disordered" evidence="8">
    <location>
        <begin position="568"/>
        <end position="682"/>
    </location>
</feature>
<comment type="caution">
    <text evidence="10">The sequence shown here is derived from an EMBL/GenBank/DDBJ whole genome shotgun (WGS) entry which is preliminary data.</text>
</comment>
<dbReference type="EMBL" id="QLNT01000003">
    <property type="protein sequence ID" value="KAF3075455.1"/>
    <property type="molecule type" value="Genomic_DNA"/>
</dbReference>
<dbReference type="Pfam" id="PF04900">
    <property type="entry name" value="Fcf1"/>
    <property type="match status" value="1"/>
</dbReference>
<feature type="compositionally biased region" description="Basic and acidic residues" evidence="8">
    <location>
        <begin position="633"/>
        <end position="643"/>
    </location>
</feature>
<evidence type="ECO:0000256" key="7">
    <source>
        <dbReference type="ARBA" id="ARBA00076388"/>
    </source>
</evidence>
<keyword evidence="2" id="KW-0690">Ribosome biogenesis</keyword>
<dbReference type="FunFam" id="3.40.50.1010:FF:000006">
    <property type="entry name" value="rRNA-processing protein UTP23 homolog"/>
    <property type="match status" value="1"/>
</dbReference>
<evidence type="ECO:0000256" key="6">
    <source>
        <dbReference type="ARBA" id="ARBA00038503"/>
    </source>
</evidence>
<evidence type="ECO:0000256" key="5">
    <source>
        <dbReference type="ARBA" id="ARBA00037300"/>
    </source>
</evidence>
<sequence length="682" mass="75694">MVGMRTSPSPTLATFLTSPSRLKLFADPLWRGRCQRSLVSVASQQSQSPSQYGKPPFRFETGIGLFAKRSPRPFPPPFLSPPSVSFSDPLSTHHQSRDRRARAFVNGELIKGLTNGDDAVYASDYFICANDGVGAWAARPRGHAGLWSRLILHFWATAIEEESAQNLFQQKAYQPDPIASLQTAFEQTQEATGAHNWQGTTTACGAQLHYKMVMDAARQVAAPVLYVTNLGDCQVLVLRPRDQGVVFKTTEQWHWFDCPRQLGTNSPDTPRENAVVDVVDLEEGDVVLAMSDGVIDNLWGHEIATRVFQSIKEWEAGKGKGADGDADRTGGRNGGMSAVAQDLVAAAKVIALDPYAESPFMEHAIEEGLASEGADPGQASKMRGKRSKQYRKLMEQFSMTFGFREPYQILVDAEMIKDANRCTMDLEARLQSTVHGKVKPLITQCEIRKLYAEKDQPGVNAAIELAKTFERRRCGHHPNEYPKPLETMECMRSVVDPKSTGENKHRYVVASQSVDVRRMLRGIRGVPLIYIKRSVMILEPMADQSVQIREREEKRKFRAELKNTLGKRKREEKEDRNGGEGEGDDDGSESDDDDVKQSKAAQEATSEKKPKKNRGPKGVNPLSMKKKKPQQLPKKEAGKKSEAVSDAPAKRKRRKKTKSENETTSGGPEPSAVAQNNAGEED</sequence>
<name>A0A9P4XN04_9HYPO</name>
<accession>A0A9P4XN04</accession>
<dbReference type="InterPro" id="IPR036457">
    <property type="entry name" value="PPM-type-like_dom_sf"/>
</dbReference>
<organism evidence="10 11">
    <name type="scientific">Trichoderma lentiforme</name>
    <dbReference type="NCBI Taxonomy" id="1567552"/>
    <lineage>
        <taxon>Eukaryota</taxon>
        <taxon>Fungi</taxon>
        <taxon>Dikarya</taxon>
        <taxon>Ascomycota</taxon>
        <taxon>Pezizomycotina</taxon>
        <taxon>Sordariomycetes</taxon>
        <taxon>Hypocreomycetidae</taxon>
        <taxon>Hypocreales</taxon>
        <taxon>Hypocreaceae</taxon>
        <taxon>Trichoderma</taxon>
    </lineage>
</organism>
<keyword evidence="11" id="KW-1185">Reference proteome</keyword>
<dbReference type="Proteomes" id="UP000801864">
    <property type="component" value="Unassembled WGS sequence"/>
</dbReference>
<dbReference type="Gene3D" id="3.40.50.1010">
    <property type="entry name" value="5'-nuclease"/>
    <property type="match status" value="1"/>
</dbReference>
<proteinExistence type="inferred from homology"/>
<comment type="similarity">
    <text evidence="6">Belongs to the UTP23/FCF1 family. UTP23 subfamily.</text>
</comment>